<evidence type="ECO:0000256" key="8">
    <source>
        <dbReference type="ARBA" id="ARBA00049204"/>
    </source>
</evidence>
<dbReference type="EMBL" id="BNJQ01000039">
    <property type="protein sequence ID" value="GHP12146.1"/>
    <property type="molecule type" value="Genomic_DNA"/>
</dbReference>
<evidence type="ECO:0000256" key="7">
    <source>
        <dbReference type="ARBA" id="ARBA00023157"/>
    </source>
</evidence>
<protein>
    <recommendedName>
        <fullName evidence="9">Superoxide dismutase [Cu-Zn]</fullName>
        <ecNumber evidence="9">1.15.1.1</ecNumber>
    </recommendedName>
</protein>
<dbReference type="OrthoDB" id="2015551at2759"/>
<dbReference type="Pfam" id="PF00080">
    <property type="entry name" value="Sod_Cu"/>
    <property type="match status" value="1"/>
</dbReference>
<dbReference type="InterPro" id="IPR036423">
    <property type="entry name" value="SOD-like_Cu/Zn_dom_sf"/>
</dbReference>
<comment type="caution">
    <text evidence="12">The sequence shown here is derived from an EMBL/GenBank/DDBJ whole genome shotgun (WGS) entry which is preliminary data.</text>
</comment>
<comment type="cofactor">
    <cofactor evidence="9">
        <name>Cu cation</name>
        <dbReference type="ChEBI" id="CHEBI:23378"/>
    </cofactor>
    <text evidence="9">Binds 1 copper ion per subunit.</text>
</comment>
<dbReference type="Proteomes" id="UP000660262">
    <property type="component" value="Unassembled WGS sequence"/>
</dbReference>
<dbReference type="GO" id="GO:0005507">
    <property type="term" value="F:copper ion binding"/>
    <property type="evidence" value="ECO:0007669"/>
    <property type="project" value="InterPro"/>
</dbReference>
<sequence length="331" mass="35352">MSASSGLFDVSSSPRGARLKGLQCLPHLHSSPPHMTPSAGGWMLRLHPLARVFEEVLGDATAWVTYSVWMERLRGADGAEDVIMRGFREGHKELSKTARALLTQRIALLALHVRKPETGKSINMPKQHMSRIDTTNEVRWVAHITWEELSETLKCSAPSRLSRRRSIAVHASKAVVVLKGTAGVEGTLTLTSNADGSTSVKGAFTGLEAGLHGLHVHEFGDTTNGCMSTGPHFNPFGKDHGAPTDENRHAGDLGNITVNDDGSCEVDITDKQIPLEGANNIIGRAFVIHELEDDLGKGDHSEPGTQGKTSLTTGNAGARLACGVVGLTPEA</sequence>
<dbReference type="PANTHER" id="PTHR10003">
    <property type="entry name" value="SUPEROXIDE DISMUTASE CU-ZN -RELATED"/>
    <property type="match status" value="1"/>
</dbReference>
<dbReference type="InterPro" id="IPR018152">
    <property type="entry name" value="SOD_Cu/Zn_BS"/>
</dbReference>
<feature type="compositionally biased region" description="Polar residues" evidence="10">
    <location>
        <begin position="303"/>
        <end position="313"/>
    </location>
</feature>
<comment type="cofactor">
    <cofactor evidence="9">
        <name>Zn(2+)</name>
        <dbReference type="ChEBI" id="CHEBI:29105"/>
    </cofactor>
    <text evidence="9">Binds 1 zinc ion per subunit.</text>
</comment>
<dbReference type="InterPro" id="IPR001424">
    <property type="entry name" value="SOD_Cu_Zn_dom"/>
</dbReference>
<comment type="similarity">
    <text evidence="1 9">Belongs to the Cu-Zn superoxide dismutase family.</text>
</comment>
<dbReference type="AlphaFoldDB" id="A0A830HXE0"/>
<evidence type="ECO:0000256" key="5">
    <source>
        <dbReference type="ARBA" id="ARBA00023002"/>
    </source>
</evidence>
<feature type="domain" description="Superoxide dismutase copper/zinc binding" evidence="11">
    <location>
        <begin position="184"/>
        <end position="325"/>
    </location>
</feature>
<evidence type="ECO:0000313" key="13">
    <source>
        <dbReference type="Proteomes" id="UP000660262"/>
    </source>
</evidence>
<evidence type="ECO:0000256" key="3">
    <source>
        <dbReference type="ARBA" id="ARBA00022833"/>
    </source>
</evidence>
<dbReference type="GO" id="GO:0009507">
    <property type="term" value="C:chloroplast"/>
    <property type="evidence" value="ECO:0007669"/>
    <property type="project" value="UniProtKB-ARBA"/>
</dbReference>
<dbReference type="EC" id="1.15.1.1" evidence="9"/>
<name>A0A830HXE0_9CHLO</name>
<evidence type="ECO:0000256" key="9">
    <source>
        <dbReference type="RuleBase" id="RU000393"/>
    </source>
</evidence>
<evidence type="ECO:0000256" key="1">
    <source>
        <dbReference type="ARBA" id="ARBA00010457"/>
    </source>
</evidence>
<dbReference type="Gene3D" id="2.60.40.200">
    <property type="entry name" value="Superoxide dismutase, copper/zinc binding domain"/>
    <property type="match status" value="1"/>
</dbReference>
<dbReference type="PRINTS" id="PR00068">
    <property type="entry name" value="CUZNDISMTASE"/>
</dbReference>
<evidence type="ECO:0000256" key="4">
    <source>
        <dbReference type="ARBA" id="ARBA00022862"/>
    </source>
</evidence>
<comment type="catalytic activity">
    <reaction evidence="8 9">
        <text>2 superoxide + 2 H(+) = H2O2 + O2</text>
        <dbReference type="Rhea" id="RHEA:20696"/>
        <dbReference type="ChEBI" id="CHEBI:15378"/>
        <dbReference type="ChEBI" id="CHEBI:15379"/>
        <dbReference type="ChEBI" id="CHEBI:16240"/>
        <dbReference type="ChEBI" id="CHEBI:18421"/>
        <dbReference type="EC" id="1.15.1.1"/>
    </reaction>
</comment>
<gene>
    <name evidence="12" type="ORF">PPROV_001087400</name>
</gene>
<dbReference type="FunFam" id="2.60.40.200:FF:000003">
    <property type="entry name" value="Superoxide dismutase [Cu-Zn], chloroplastic"/>
    <property type="match status" value="1"/>
</dbReference>
<dbReference type="GO" id="GO:0004784">
    <property type="term" value="F:superoxide dismutase activity"/>
    <property type="evidence" value="ECO:0007669"/>
    <property type="project" value="UniProtKB-EC"/>
</dbReference>
<evidence type="ECO:0000256" key="2">
    <source>
        <dbReference type="ARBA" id="ARBA00022723"/>
    </source>
</evidence>
<proteinExistence type="inferred from homology"/>
<evidence type="ECO:0000256" key="6">
    <source>
        <dbReference type="ARBA" id="ARBA00023008"/>
    </source>
</evidence>
<evidence type="ECO:0000259" key="11">
    <source>
        <dbReference type="Pfam" id="PF00080"/>
    </source>
</evidence>
<dbReference type="PROSITE" id="PS00332">
    <property type="entry name" value="SOD_CU_ZN_2"/>
    <property type="match status" value="1"/>
</dbReference>
<keyword evidence="5 9" id="KW-0560">Oxidoreductase</keyword>
<evidence type="ECO:0000256" key="10">
    <source>
        <dbReference type="SAM" id="MobiDB-lite"/>
    </source>
</evidence>
<keyword evidence="6 9" id="KW-0186">Copper</keyword>
<feature type="region of interest" description="Disordered" evidence="10">
    <location>
        <begin position="294"/>
        <end position="313"/>
    </location>
</feature>
<evidence type="ECO:0000313" key="12">
    <source>
        <dbReference type="EMBL" id="GHP12146.1"/>
    </source>
</evidence>
<keyword evidence="4" id="KW-0049">Antioxidant</keyword>
<keyword evidence="7" id="KW-1015">Disulfide bond</keyword>
<dbReference type="SUPFAM" id="SSF49329">
    <property type="entry name" value="Cu,Zn superoxide dismutase-like"/>
    <property type="match status" value="1"/>
</dbReference>
<accession>A0A830HXE0</accession>
<keyword evidence="13" id="KW-1185">Reference proteome</keyword>
<reference evidence="12" key="1">
    <citation type="submission" date="2020-10" db="EMBL/GenBank/DDBJ databases">
        <title>Unveiling of a novel bifunctional photoreceptor, Dualchrome1, isolated from a cosmopolitan green alga.</title>
        <authorList>
            <person name="Suzuki S."/>
            <person name="Kawachi M."/>
        </authorList>
    </citation>
    <scope>NUCLEOTIDE SEQUENCE</scope>
    <source>
        <strain evidence="12">NIES 2893</strain>
    </source>
</reference>
<keyword evidence="3 9" id="KW-0862">Zinc</keyword>
<organism evidence="12 13">
    <name type="scientific">Pycnococcus provasolii</name>
    <dbReference type="NCBI Taxonomy" id="41880"/>
    <lineage>
        <taxon>Eukaryota</taxon>
        <taxon>Viridiplantae</taxon>
        <taxon>Chlorophyta</taxon>
        <taxon>Pseudoscourfieldiophyceae</taxon>
        <taxon>Pseudoscourfieldiales</taxon>
        <taxon>Pycnococcaceae</taxon>
        <taxon>Pycnococcus</taxon>
    </lineage>
</organism>
<comment type="function">
    <text evidence="9">Destroys radicals which are normally produced within the cells and which are toxic to biological systems.</text>
</comment>
<keyword evidence="2 9" id="KW-0479">Metal-binding</keyword>
<dbReference type="CDD" id="cd00305">
    <property type="entry name" value="Cu-Zn_Superoxide_Dismutase"/>
    <property type="match status" value="1"/>
</dbReference>
<dbReference type="InterPro" id="IPR024134">
    <property type="entry name" value="SOD_Cu/Zn_/chaperone"/>
</dbReference>